<sequence>MSLSTEHNVARDVLTINTTLAGLMVLEYAWNIRFEMRVIWPQFWKGAEAKIFVVARYLGLAGEIFNVWFASRMASGIPNHPLACRAWYSYHAATVQCLLMSVELLLMRRVCKMYNNDRYIIGILHLFAIAQCAGMAISAWMVVPGLSPSPTCVMVESHPGQIYLGASTIVINLCLLAMILWRYFRGNWQEPLCSYFKITVRDSICTVITVTGIFMFMVLEPIGVHLSQTSKNIHFQLILFSLWFATGRLVLDKERFFHELQNNNELTEVDLDDLEPPDDSDDLCPARPSNSEVVPTDVAIAFNSESGVGTEEDITDERLCDLVDDALLSRCAMCMQTGNGVEGSESRK</sequence>
<reference evidence="2 3" key="1">
    <citation type="submission" date="2016-06" db="EMBL/GenBank/DDBJ databases">
        <title>Comparative genomics of the ectomycorrhizal sister species Rhizopogon vinicolor and Rhizopogon vesiculosus (Basidiomycota: Boletales) reveals a divergence of the mating type B locus.</title>
        <authorList>
            <consortium name="DOE Joint Genome Institute"/>
            <person name="Mujic A.B."/>
            <person name="Kuo A."/>
            <person name="Tritt A."/>
            <person name="Lipzen A."/>
            <person name="Chen C."/>
            <person name="Johnson J."/>
            <person name="Sharma A."/>
            <person name="Barry K."/>
            <person name="Grigoriev I.V."/>
            <person name="Spatafora J.W."/>
        </authorList>
    </citation>
    <scope>NUCLEOTIDE SEQUENCE [LARGE SCALE GENOMIC DNA]</scope>
    <source>
        <strain evidence="2 3">AM-OR11-026</strain>
    </source>
</reference>
<feature type="transmembrane region" description="Helical" evidence="1">
    <location>
        <begin position="13"/>
        <end position="30"/>
    </location>
</feature>
<keyword evidence="1" id="KW-1133">Transmembrane helix</keyword>
<dbReference type="EMBL" id="KV449152">
    <property type="protein sequence ID" value="OAX32022.1"/>
    <property type="molecule type" value="Genomic_DNA"/>
</dbReference>
<feature type="transmembrane region" description="Helical" evidence="1">
    <location>
        <begin position="51"/>
        <end position="70"/>
    </location>
</feature>
<dbReference type="AlphaFoldDB" id="A0A1B7MHE5"/>
<gene>
    <name evidence="2" type="ORF">K503DRAFT_805590</name>
</gene>
<feature type="transmembrane region" description="Helical" evidence="1">
    <location>
        <begin position="90"/>
        <end position="107"/>
    </location>
</feature>
<keyword evidence="3" id="KW-1185">Reference proteome</keyword>
<dbReference type="OrthoDB" id="2637653at2759"/>
<evidence type="ECO:0000256" key="1">
    <source>
        <dbReference type="SAM" id="Phobius"/>
    </source>
</evidence>
<dbReference type="STRING" id="1314800.A0A1B7MHE5"/>
<keyword evidence="1" id="KW-0812">Transmembrane</keyword>
<keyword evidence="1" id="KW-0472">Membrane</keyword>
<evidence type="ECO:0000313" key="3">
    <source>
        <dbReference type="Proteomes" id="UP000092154"/>
    </source>
</evidence>
<organism evidence="2 3">
    <name type="scientific">Rhizopogon vinicolor AM-OR11-026</name>
    <dbReference type="NCBI Taxonomy" id="1314800"/>
    <lineage>
        <taxon>Eukaryota</taxon>
        <taxon>Fungi</taxon>
        <taxon>Dikarya</taxon>
        <taxon>Basidiomycota</taxon>
        <taxon>Agaricomycotina</taxon>
        <taxon>Agaricomycetes</taxon>
        <taxon>Agaricomycetidae</taxon>
        <taxon>Boletales</taxon>
        <taxon>Suillineae</taxon>
        <taxon>Rhizopogonaceae</taxon>
        <taxon>Rhizopogon</taxon>
    </lineage>
</organism>
<name>A0A1B7MHE5_9AGAM</name>
<feature type="transmembrane region" description="Helical" evidence="1">
    <location>
        <begin position="204"/>
        <end position="227"/>
    </location>
</feature>
<feature type="transmembrane region" description="Helical" evidence="1">
    <location>
        <begin position="162"/>
        <end position="184"/>
    </location>
</feature>
<feature type="transmembrane region" description="Helical" evidence="1">
    <location>
        <begin position="119"/>
        <end position="142"/>
    </location>
</feature>
<proteinExistence type="predicted"/>
<dbReference type="Proteomes" id="UP000092154">
    <property type="component" value="Unassembled WGS sequence"/>
</dbReference>
<protein>
    <submittedName>
        <fullName evidence="2">Uncharacterized protein</fullName>
    </submittedName>
</protein>
<feature type="transmembrane region" description="Helical" evidence="1">
    <location>
        <begin position="233"/>
        <end position="251"/>
    </location>
</feature>
<evidence type="ECO:0000313" key="2">
    <source>
        <dbReference type="EMBL" id="OAX32022.1"/>
    </source>
</evidence>
<accession>A0A1B7MHE5</accession>
<dbReference type="InParanoid" id="A0A1B7MHE5"/>